<proteinExistence type="predicted"/>
<evidence type="ECO:0000313" key="1">
    <source>
        <dbReference type="EMBL" id="CAG8788352.1"/>
    </source>
</evidence>
<name>A0ACA9REK9_9GLOM</name>
<evidence type="ECO:0000313" key="2">
    <source>
        <dbReference type="Proteomes" id="UP000789920"/>
    </source>
</evidence>
<feature type="non-terminal residue" evidence="1">
    <location>
        <position position="220"/>
    </location>
</feature>
<organism evidence="1 2">
    <name type="scientific">Racocetra persica</name>
    <dbReference type="NCBI Taxonomy" id="160502"/>
    <lineage>
        <taxon>Eukaryota</taxon>
        <taxon>Fungi</taxon>
        <taxon>Fungi incertae sedis</taxon>
        <taxon>Mucoromycota</taxon>
        <taxon>Glomeromycotina</taxon>
        <taxon>Glomeromycetes</taxon>
        <taxon>Diversisporales</taxon>
        <taxon>Gigasporaceae</taxon>
        <taxon>Racocetra</taxon>
    </lineage>
</organism>
<keyword evidence="2" id="KW-1185">Reference proteome</keyword>
<gene>
    <name evidence="1" type="ORF">RPERSI_LOCUS18691</name>
</gene>
<accession>A0ACA9REK9</accession>
<comment type="caution">
    <text evidence="1">The sequence shown here is derived from an EMBL/GenBank/DDBJ whole genome shotgun (WGS) entry which is preliminary data.</text>
</comment>
<protein>
    <submittedName>
        <fullName evidence="1">14774_t:CDS:1</fullName>
    </submittedName>
</protein>
<sequence>MSITIKAVLINYFRTGAGSWTIDVATNYPKAKFIGVDISPVQPDLDKPANVEFMEGNVLESLPFDDNTFDYVFQRLLTSAFPANKWPSVINKLVRVLKPGGYLELMEPDFQYKGNMGPGTKKVDNGIVTMFYDRGIDPHTCYKLQGYLKEHNQLCNVHCEIKKMNADEKLRKLQIKNYSAALVGIKPKLINIIKVSSAEYDDLVKTVEKELSEFDCYFDY</sequence>
<reference evidence="1" key="1">
    <citation type="submission" date="2021-06" db="EMBL/GenBank/DDBJ databases">
        <authorList>
            <person name="Kallberg Y."/>
            <person name="Tangrot J."/>
            <person name="Rosling A."/>
        </authorList>
    </citation>
    <scope>NUCLEOTIDE SEQUENCE</scope>
    <source>
        <strain evidence="1">MA461A</strain>
    </source>
</reference>
<dbReference type="Proteomes" id="UP000789920">
    <property type="component" value="Unassembled WGS sequence"/>
</dbReference>
<dbReference type="EMBL" id="CAJVQC010049957">
    <property type="protein sequence ID" value="CAG8788352.1"/>
    <property type="molecule type" value="Genomic_DNA"/>
</dbReference>